<dbReference type="Pfam" id="PF12937">
    <property type="entry name" value="F-box-like"/>
    <property type="match status" value="1"/>
</dbReference>
<dbReference type="KEGG" id="foc:127750116"/>
<dbReference type="RefSeq" id="XP_052126653.1">
    <property type="nucleotide sequence ID" value="XM_052270693.1"/>
</dbReference>
<dbReference type="AlphaFoldDB" id="A0A9C6UCP2"/>
<protein>
    <submittedName>
        <fullName evidence="3">Uncharacterized protein LOC127750116</fullName>
    </submittedName>
</protein>
<sequence length="474" mass="51496">MELTQLPVDVLVMAMQFLDVPSLFACRLVCKRLADLALRADVWRHQGFRGGRDADGTPCACAVLRLAPCLRVLGLRLPIRGCRRAYASTSCAAEVLTLQVAEGRTALQAAQQLIRSQEALGRLRGIRLVFDGVLAPTEASALLETVALTTGLTTLDMLPSYECEPPPVAVPSSTSSSSIKRFRCELRRGTLDFANFVLAAHSATLEKVEFYTVSFLKRLTSNLLGGMPNLRELKCPALPGLEAVAACESLRVLELRVPPDQRSAASAAKLLQASVQLTELRLNYMFHFGGADGVGADLVLALASSGRSRVQALTIENFVVCSEDEYPYLQPLIRALPSLPALQRLKVDGKPHRLLRAIRPATAPALRSVDVGALAYGCAHEWVHGVTVRTVMSANPSLHMKFAASEAVCRDIYACSVCNACARGCHRELLECVASEHGADGYNLGLFSHEPTADCSHRHFTDDNCRWVHVPQSR</sequence>
<evidence type="ECO:0000313" key="3">
    <source>
        <dbReference type="RefSeq" id="XP_052126653.1"/>
    </source>
</evidence>
<dbReference type="CDD" id="cd09917">
    <property type="entry name" value="F-box_SF"/>
    <property type="match status" value="1"/>
</dbReference>
<dbReference type="GeneID" id="127750116"/>
<dbReference type="Gene3D" id="1.20.1280.50">
    <property type="match status" value="1"/>
</dbReference>
<dbReference type="InterPro" id="IPR001810">
    <property type="entry name" value="F-box_dom"/>
</dbReference>
<dbReference type="InterPro" id="IPR032675">
    <property type="entry name" value="LRR_dom_sf"/>
</dbReference>
<name>A0A9C6UCP2_FRAOC</name>
<proteinExistence type="predicted"/>
<dbReference type="SUPFAM" id="SSF81383">
    <property type="entry name" value="F-box domain"/>
    <property type="match status" value="1"/>
</dbReference>
<dbReference type="SMART" id="SM00256">
    <property type="entry name" value="FBOX"/>
    <property type="match status" value="1"/>
</dbReference>
<evidence type="ECO:0000259" key="1">
    <source>
        <dbReference type="PROSITE" id="PS50181"/>
    </source>
</evidence>
<dbReference type="Proteomes" id="UP000504606">
    <property type="component" value="Unplaced"/>
</dbReference>
<evidence type="ECO:0000313" key="2">
    <source>
        <dbReference type="Proteomes" id="UP000504606"/>
    </source>
</evidence>
<feature type="domain" description="F-box" evidence="1">
    <location>
        <begin position="1"/>
        <end position="46"/>
    </location>
</feature>
<dbReference type="Gene3D" id="3.80.10.10">
    <property type="entry name" value="Ribonuclease Inhibitor"/>
    <property type="match status" value="1"/>
</dbReference>
<dbReference type="PROSITE" id="PS50181">
    <property type="entry name" value="FBOX"/>
    <property type="match status" value="1"/>
</dbReference>
<gene>
    <name evidence="3" type="primary">LOC127750116</name>
</gene>
<keyword evidence="2" id="KW-1185">Reference proteome</keyword>
<dbReference type="InterPro" id="IPR036047">
    <property type="entry name" value="F-box-like_dom_sf"/>
</dbReference>
<accession>A0A9C6UCP2</accession>
<organism evidence="2 3">
    <name type="scientific">Frankliniella occidentalis</name>
    <name type="common">Western flower thrips</name>
    <name type="synonym">Euthrips occidentalis</name>
    <dbReference type="NCBI Taxonomy" id="133901"/>
    <lineage>
        <taxon>Eukaryota</taxon>
        <taxon>Metazoa</taxon>
        <taxon>Ecdysozoa</taxon>
        <taxon>Arthropoda</taxon>
        <taxon>Hexapoda</taxon>
        <taxon>Insecta</taxon>
        <taxon>Pterygota</taxon>
        <taxon>Neoptera</taxon>
        <taxon>Paraneoptera</taxon>
        <taxon>Thysanoptera</taxon>
        <taxon>Terebrantia</taxon>
        <taxon>Thripoidea</taxon>
        <taxon>Thripidae</taxon>
        <taxon>Frankliniella</taxon>
    </lineage>
</organism>
<reference evidence="3" key="1">
    <citation type="submission" date="2025-08" db="UniProtKB">
        <authorList>
            <consortium name="RefSeq"/>
        </authorList>
    </citation>
    <scope>IDENTIFICATION</scope>
    <source>
        <tissue evidence="3">Whole organism</tissue>
    </source>
</reference>